<dbReference type="PRINTS" id="PR00081">
    <property type="entry name" value="GDHRDH"/>
</dbReference>
<dbReference type="InParanoid" id="A0A2J6SU73"/>
<keyword evidence="5" id="KW-1185">Reference proteome</keyword>
<gene>
    <name evidence="4" type="ORF">K444DRAFT_646224</name>
</gene>
<dbReference type="GO" id="GO:0016491">
    <property type="term" value="F:oxidoreductase activity"/>
    <property type="evidence" value="ECO:0007669"/>
    <property type="project" value="UniProtKB-KW"/>
</dbReference>
<accession>A0A2J6SU73</accession>
<organism evidence="4 5">
    <name type="scientific">Hyaloscypha bicolor E</name>
    <dbReference type="NCBI Taxonomy" id="1095630"/>
    <lineage>
        <taxon>Eukaryota</taxon>
        <taxon>Fungi</taxon>
        <taxon>Dikarya</taxon>
        <taxon>Ascomycota</taxon>
        <taxon>Pezizomycotina</taxon>
        <taxon>Leotiomycetes</taxon>
        <taxon>Helotiales</taxon>
        <taxon>Hyaloscyphaceae</taxon>
        <taxon>Hyaloscypha</taxon>
        <taxon>Hyaloscypha bicolor</taxon>
    </lineage>
</organism>
<dbReference type="EMBL" id="KZ613865">
    <property type="protein sequence ID" value="PMD54328.1"/>
    <property type="molecule type" value="Genomic_DNA"/>
</dbReference>
<sequence>MSKNIVGLARQSPPIDTEAPYDTASLQGKTIAITGGASGFGAGFARRWAGYGATIIIGDIDSTQGKALVEELRKETRNASHQFLYCDVTLWQSQVDFFRRAVELSPNGRLDQVVANAGIEESGTKFNEPHHLDQDEPPEPQWRTIDVNLKGVLYTAHLALFWLPRSSYNSSDFKPDRHLLLIGSVASLIPFAGHIQYSIAKHGVLGLFRSLRATSFQHGIRVNLLLPYFMDTPMISPVGRAFLAGIGMGKHEDVVDAASRFAADTSIRGRALAVGPRVRLDDDGHLLPPNAQQANEISSFEVFAHDFEEVEAYTLRYVKILNAVEAGRGYIGWAGDIVKAVCSPFLAWLKG</sequence>
<dbReference type="Proteomes" id="UP000235371">
    <property type="component" value="Unassembled WGS sequence"/>
</dbReference>
<proteinExistence type="inferred from homology"/>
<dbReference type="Gene3D" id="3.40.50.720">
    <property type="entry name" value="NAD(P)-binding Rossmann-like Domain"/>
    <property type="match status" value="1"/>
</dbReference>
<dbReference type="RefSeq" id="XP_024731232.1">
    <property type="nucleotide sequence ID" value="XM_024885177.1"/>
</dbReference>
<dbReference type="OrthoDB" id="498125at2759"/>
<name>A0A2J6SU73_9HELO</name>
<reference evidence="4 5" key="1">
    <citation type="submission" date="2016-04" db="EMBL/GenBank/DDBJ databases">
        <title>A degradative enzymes factory behind the ericoid mycorrhizal symbiosis.</title>
        <authorList>
            <consortium name="DOE Joint Genome Institute"/>
            <person name="Martino E."/>
            <person name="Morin E."/>
            <person name="Grelet G."/>
            <person name="Kuo A."/>
            <person name="Kohler A."/>
            <person name="Daghino S."/>
            <person name="Barry K."/>
            <person name="Choi C."/>
            <person name="Cichocki N."/>
            <person name="Clum A."/>
            <person name="Copeland A."/>
            <person name="Hainaut M."/>
            <person name="Haridas S."/>
            <person name="Labutti K."/>
            <person name="Lindquist E."/>
            <person name="Lipzen A."/>
            <person name="Khouja H.-R."/>
            <person name="Murat C."/>
            <person name="Ohm R."/>
            <person name="Olson A."/>
            <person name="Spatafora J."/>
            <person name="Veneault-Fourrey C."/>
            <person name="Henrissat B."/>
            <person name="Grigoriev I."/>
            <person name="Martin F."/>
            <person name="Perotto S."/>
        </authorList>
    </citation>
    <scope>NUCLEOTIDE SEQUENCE [LARGE SCALE GENOMIC DNA]</scope>
    <source>
        <strain evidence="4 5">E</strain>
    </source>
</reference>
<dbReference type="STRING" id="1095630.A0A2J6SU73"/>
<dbReference type="InterPro" id="IPR020904">
    <property type="entry name" value="Sc_DH/Rdtase_CS"/>
</dbReference>
<comment type="similarity">
    <text evidence="1">Belongs to the short-chain dehydrogenases/reductases (SDR) family.</text>
</comment>
<dbReference type="AlphaFoldDB" id="A0A2J6SU73"/>
<dbReference type="Pfam" id="PF00106">
    <property type="entry name" value="adh_short"/>
    <property type="match status" value="1"/>
</dbReference>
<evidence type="ECO:0000256" key="1">
    <source>
        <dbReference type="ARBA" id="ARBA00006484"/>
    </source>
</evidence>
<evidence type="ECO:0000256" key="3">
    <source>
        <dbReference type="ARBA" id="ARBA00023002"/>
    </source>
</evidence>
<evidence type="ECO:0000256" key="2">
    <source>
        <dbReference type="ARBA" id="ARBA00022857"/>
    </source>
</evidence>
<dbReference type="SUPFAM" id="SSF51735">
    <property type="entry name" value="NAD(P)-binding Rossmann-fold domains"/>
    <property type="match status" value="1"/>
</dbReference>
<dbReference type="PANTHER" id="PTHR43180:SF16">
    <property type="entry name" value="BACILYSIN BIOSYNTHESIS OXIDOREDUCTASE BACC"/>
    <property type="match status" value="1"/>
</dbReference>
<dbReference type="PROSITE" id="PS00061">
    <property type="entry name" value="ADH_SHORT"/>
    <property type="match status" value="1"/>
</dbReference>
<dbReference type="InterPro" id="IPR002347">
    <property type="entry name" value="SDR_fam"/>
</dbReference>
<dbReference type="GeneID" id="36593254"/>
<keyword evidence="2" id="KW-0521">NADP</keyword>
<dbReference type="InterPro" id="IPR036291">
    <property type="entry name" value="NAD(P)-bd_dom_sf"/>
</dbReference>
<evidence type="ECO:0000313" key="4">
    <source>
        <dbReference type="EMBL" id="PMD54328.1"/>
    </source>
</evidence>
<dbReference type="PANTHER" id="PTHR43180">
    <property type="entry name" value="3-OXOACYL-(ACYL-CARRIER-PROTEIN) REDUCTASE (AFU_ORTHOLOGUE AFUA_6G11210)"/>
    <property type="match status" value="1"/>
</dbReference>
<protein>
    <submittedName>
        <fullName evidence="4">Short chain dehydrogenase/reductase-like protein</fullName>
    </submittedName>
</protein>
<keyword evidence="3" id="KW-0560">Oxidoreductase</keyword>
<evidence type="ECO:0000313" key="5">
    <source>
        <dbReference type="Proteomes" id="UP000235371"/>
    </source>
</evidence>